<keyword evidence="3" id="KW-0548">Nucleotidyltransferase</keyword>
<dbReference type="SUPFAM" id="SSF56672">
    <property type="entry name" value="DNA/RNA polymerases"/>
    <property type="match status" value="1"/>
</dbReference>
<evidence type="ECO:0000256" key="6">
    <source>
        <dbReference type="ARBA" id="ARBA00022806"/>
    </source>
</evidence>
<evidence type="ECO:0000313" key="12">
    <source>
        <dbReference type="EMBL" id="QJT73707.1"/>
    </source>
</evidence>
<evidence type="ECO:0000256" key="9">
    <source>
        <dbReference type="SAM" id="MobiDB-lite"/>
    </source>
</evidence>
<evidence type="ECO:0000256" key="2">
    <source>
        <dbReference type="ARBA" id="ARBA00022679"/>
    </source>
</evidence>
<feature type="region of interest" description="Disordered" evidence="9">
    <location>
        <begin position="397"/>
        <end position="425"/>
    </location>
</feature>
<feature type="domain" description="Helicase ATP-binding" evidence="10">
    <location>
        <begin position="2618"/>
        <end position="2736"/>
    </location>
</feature>
<dbReference type="GO" id="GO:0008233">
    <property type="term" value="F:peptidase activity"/>
    <property type="evidence" value="ECO:0007669"/>
    <property type="project" value="InterPro"/>
</dbReference>
<dbReference type="SUPFAM" id="SSF53756">
    <property type="entry name" value="UDP-Glycosyltransferase/glycogen phosphorylase"/>
    <property type="match status" value="1"/>
</dbReference>
<accession>A0A858YCH3</accession>
<dbReference type="PANTHER" id="PTHR18934:SF99">
    <property type="entry name" value="ATP-DEPENDENT RNA HELICASE DHX37-RELATED"/>
    <property type="match status" value="1"/>
</dbReference>
<dbReference type="Gene3D" id="3.40.50.300">
    <property type="entry name" value="P-loop containing nucleotide triphosphate hydrolases"/>
    <property type="match status" value="2"/>
</dbReference>
<dbReference type="Pfam" id="PF00680">
    <property type="entry name" value="RdRP_1"/>
    <property type="match status" value="1"/>
</dbReference>
<feature type="compositionally biased region" description="Acidic residues" evidence="9">
    <location>
        <begin position="413"/>
        <end position="425"/>
    </location>
</feature>
<evidence type="ECO:0000256" key="1">
    <source>
        <dbReference type="ARBA" id="ARBA00022484"/>
    </source>
</evidence>
<dbReference type="EMBL" id="MN617170">
    <property type="protein sequence ID" value="QJT73707.1"/>
    <property type="molecule type" value="Genomic_RNA"/>
</dbReference>
<keyword evidence="5" id="KW-0378">Hydrolase</keyword>
<dbReference type="InterPro" id="IPR001205">
    <property type="entry name" value="RNA-dir_pol_C"/>
</dbReference>
<keyword evidence="1" id="KW-0696">RNA-directed RNA polymerase</keyword>
<dbReference type="PROSITE" id="PS51192">
    <property type="entry name" value="HELICASE_ATP_BIND_1"/>
    <property type="match status" value="1"/>
</dbReference>
<dbReference type="GO" id="GO:0006351">
    <property type="term" value="P:DNA-templated transcription"/>
    <property type="evidence" value="ECO:0007669"/>
    <property type="project" value="InterPro"/>
</dbReference>
<proteinExistence type="predicted"/>
<evidence type="ECO:0000259" key="11">
    <source>
        <dbReference type="PROSITE" id="PS51858"/>
    </source>
</evidence>
<dbReference type="InterPro" id="IPR043502">
    <property type="entry name" value="DNA/RNA_pol_sf"/>
</dbReference>
<dbReference type="InterPro" id="IPR027417">
    <property type="entry name" value="P-loop_NTPase"/>
</dbReference>
<feature type="region of interest" description="Disordered" evidence="9">
    <location>
        <begin position="1"/>
        <end position="28"/>
    </location>
</feature>
<evidence type="ECO:0000256" key="4">
    <source>
        <dbReference type="ARBA" id="ARBA00022741"/>
    </source>
</evidence>
<keyword evidence="7" id="KW-0067">ATP-binding</keyword>
<reference evidence="12" key="2">
    <citation type="submission" date="2019-10" db="EMBL/GenBank/DDBJ databases">
        <title>Novel mycoviruses discovered in the mycovirome of a necrotrophic fungus.</title>
        <authorList>
            <person name="Ruiz-Padilla A."/>
            <person name="Rodriguez-Romero J."/>
            <person name="Gomez-Cid I."/>
            <person name="Pacifico D."/>
            <person name="Ayllon M.A."/>
        </authorList>
    </citation>
    <scope>NUCLEOTIDE SEQUENCE</scope>
    <source>
        <strain evidence="12">BCI1_3</strain>
    </source>
</reference>
<dbReference type="PANTHER" id="PTHR18934">
    <property type="entry name" value="ATP-DEPENDENT RNA HELICASE"/>
    <property type="match status" value="1"/>
</dbReference>
<feature type="domain" description="PPPDE" evidence="11">
    <location>
        <begin position="1475"/>
        <end position="1601"/>
    </location>
</feature>
<dbReference type="Proteomes" id="UP001162022">
    <property type="component" value="Segment"/>
</dbReference>
<dbReference type="GO" id="GO:0004386">
    <property type="term" value="F:helicase activity"/>
    <property type="evidence" value="ECO:0007669"/>
    <property type="project" value="UniProtKB-KW"/>
</dbReference>
<evidence type="ECO:0000256" key="7">
    <source>
        <dbReference type="ARBA" id="ARBA00022840"/>
    </source>
</evidence>
<reference evidence="12" key="1">
    <citation type="submission" date="2019-10" db="EMBL/GenBank/DDBJ databases">
        <title>Mycovirome of Botrytis cinerea isolates from grapevine.</title>
        <authorList>
            <person name="Ruiz-Padilla A."/>
            <person name="Chiapello M."/>
            <person name="Rodriguez-Romero J."/>
            <person name="Turina M."/>
            <person name="Ayllon M.A."/>
        </authorList>
    </citation>
    <scope>NUCLEOTIDE SEQUENCE</scope>
    <source>
        <strain evidence="12">BCI1_3</strain>
    </source>
</reference>
<dbReference type="SUPFAM" id="SSF52540">
    <property type="entry name" value="P-loop containing nucleoside triphosphate hydrolases"/>
    <property type="match status" value="1"/>
</dbReference>
<feature type="compositionally biased region" description="Polar residues" evidence="9">
    <location>
        <begin position="402"/>
        <end position="411"/>
    </location>
</feature>
<evidence type="ECO:0000259" key="10">
    <source>
        <dbReference type="PROSITE" id="PS51192"/>
    </source>
</evidence>
<dbReference type="PROSITE" id="PS51858">
    <property type="entry name" value="PPPDE"/>
    <property type="match status" value="1"/>
</dbReference>
<keyword evidence="4" id="KW-0547">Nucleotide-binding</keyword>
<keyword evidence="8" id="KW-0693">Viral RNA replication</keyword>
<evidence type="ECO:0000256" key="3">
    <source>
        <dbReference type="ARBA" id="ARBA00022695"/>
    </source>
</evidence>
<organism evidence="12">
    <name type="scientific">Botrytis cinerea hypovirus 3</name>
    <dbReference type="NCBI Taxonomy" id="2735926"/>
    <lineage>
        <taxon>Viruses</taxon>
        <taxon>Riboviria</taxon>
        <taxon>Orthornavirae</taxon>
        <taxon>Pisuviricota</taxon>
        <taxon>Duplopiviricetes</taxon>
        <taxon>Durnavirales</taxon>
        <taxon>Hypoviridae</taxon>
        <taxon>Betahypovirus</taxon>
        <taxon>Betahypovirus sclerotiniae</taxon>
    </lineage>
</organism>
<protein>
    <submittedName>
        <fullName evidence="12">Polyprotein</fullName>
    </submittedName>
</protein>
<dbReference type="CDD" id="cd23170">
    <property type="entry name" value="ps-ssRNAv_Hypoviridae_RdRp"/>
    <property type="match status" value="1"/>
</dbReference>
<dbReference type="GO" id="GO:0005524">
    <property type="term" value="F:ATP binding"/>
    <property type="evidence" value="ECO:0007669"/>
    <property type="project" value="UniProtKB-KW"/>
</dbReference>
<dbReference type="InterPro" id="IPR014001">
    <property type="entry name" value="Helicase_ATP-bd"/>
</dbReference>
<dbReference type="GO" id="GO:0003723">
    <property type="term" value="F:RNA binding"/>
    <property type="evidence" value="ECO:0007669"/>
    <property type="project" value="InterPro"/>
</dbReference>
<keyword evidence="2" id="KW-0808">Transferase</keyword>
<dbReference type="Gene3D" id="3.40.50.2000">
    <property type="entry name" value="Glycogen Phosphorylase B"/>
    <property type="match status" value="1"/>
</dbReference>
<dbReference type="GO" id="GO:0003968">
    <property type="term" value="F:RNA-directed RNA polymerase activity"/>
    <property type="evidence" value="ECO:0007669"/>
    <property type="project" value="UniProtKB-KW"/>
</dbReference>
<keyword evidence="6" id="KW-0347">Helicase</keyword>
<evidence type="ECO:0000256" key="8">
    <source>
        <dbReference type="ARBA" id="ARBA00022953"/>
    </source>
</evidence>
<evidence type="ECO:0000256" key="5">
    <source>
        <dbReference type="ARBA" id="ARBA00022801"/>
    </source>
</evidence>
<name>A0A858YCH3_9VIRU</name>
<dbReference type="InterPro" id="IPR008580">
    <property type="entry name" value="PPPDE_dom"/>
</dbReference>
<sequence>MIPQAKQSRKYGKPPSGTFKATMATTKRTTFKPPVKWKRLGLLKDRQNSKNKAANPSTRVAVSSGVDYNGTGRDWITGEYYPDQDPKFYQPAKEQVKAEIVEPSEYEKKVRLSNSLLVECVDFCTGEKFWGMPAPTLEPIVKQPVKSQRIHVLEEYHVSMDGGFYAPLSDVHEKVYDGPAWVGVQTHVRTKAYDCKKNFSALRWQQKCLEKKLWQLKCKFARALGTPVQHVAEHFGRKWLPDNFLALERVLHIQGLLGVVSADRFLYWVHQLKMFWACPKKGYILHWFEGYSSLIPDKMQQGIEVLYNNVTICHLGEGETPPNLERMDVTHQPLEEETYEIFDNQGGMSFAPLPHSRFTYLANDSDDEDFLSGPPIRGDSLVGSLVDALRSSLVKDEANPSVRGTSVNSFQDGGDEENEENDNEDPFSFEIFTYMSVADEEADLSEERRPTGDDVFGGVVKSMKDYLFRDEVNFPVGETQLRMTAFNTINDFQKEYDATLSGPLCWKGLFPAWDDLGYMMLCNLSSLIGARAFIPHDDWDHIEFSRHGDKYHVANATMGRVNEKQWDMKTLNEHIFDICFQDPGQLCKFVELTTLVVAGTIGDVKPSLDVVATNYFAASMDKIEPVEEDYDGEFSFLETGAGWTATDFFKVNDNFAKRFSEQYGSAKGELKVSPVLWNSICSEWGGELLPMPLHMPGSFVREHCDESEYLNVPNRSVGEHKRVMPDDFVLITHPDHISKFEHEGWDMRPLPKTSHEFIALGQSILEKGIFGGKDLKAMHEALYENVKASMDVCQQSDLIYLVSGTCFYYFMASIFPEKQVYEICPVPREDNGVCPEFYLHHYFDNPFATPSIGFSLSRIYAQYLTAPKFLQGVEWEGTYKYTEPPKFHSISPWAADKWQISSPNVGFEPYSDFIRKEDFIEGEYIHAYFSLGSCESITRETQELIDWLKGLKVIWEVDHRWTYLFEGTTFTSLPYIAHTTCLHRYDWVVHHGGSGITNTCLAIGVPQTILPQVGDQFVWRDALSKWTIEPLVTEDILRSRLFKNRLPAQEAKTWCKEILNSTDDWLEALLDNGATPVKPFHLTMHCCIDWNAYGWGAPPNYIVGQNKDYWFGIFNSGWESRIQPRKHELKFIRKICSARGDPVYGWSGFTLTQTYPQHAHGWALSKKRHDDKAHLKSFDGLYLNSNDDETLKEYGAKALTSRSKFNPYMFMKPRNITCKCGARGYNMNGKCERCFLKHLDKGRFEIKDLDSFVNTVYKGFSPKLKPVSKMKTFQKEPSAFWVQSRKRYYCIDSRFIKNGAHRQVGRGLLDRITSLDDVAACEAFWKYTNSKPPHYKYKTLEIHLDRRIRTEEARYLDVGVKEIGNSVVRALGDVLSINTLWAKATRVLNFNLMTPAGWSLTWKKWHVLVDAVRHYEDFLRRLDMSAIPDFALNTFPALETADIKVLLPYSFALAKPIKTKVAGYMWLNNLPKGSSGLRVHLYSLRLPILGSAFGLFHAVLEYDGWFWELQQVKGEKCYINRTLYPPECTKQRPLVKTIIINSPIIGQLDKRALSRDFDGLGYKVLADNCLVFVNLLVYMLTGTVVPWRHFGAFGADVPKSITSAFGQWATSWIYLSKDEERYQVKDTKDAGLTYDGNIIHSIKSWTGPKTVIKDYGFSTVQRLEAALEAYSDDPDVHLPQEKEHMMDFIRFAVIRFGINGSIVARSILVRRNRKIKTSQRKWKFLHHMLSLMRSAGKTRIGQDLIGVATSTVNLRGALRDGKKVCWTPLVNISVPRHWFRSGNRLVEANHMPENLTMQKKYKVNLDLPQIAKKYEHYFPGVEFPKIGFKWIKPGEYEIGVKVNIRKDLPKMDSLTQSLCQELQEMHPFELGVFSLRFGTVEMAQKVTDRYFEGSFEAGQLISEEDQEAIAEAIFQNEEHLFADMQLISPEEVWKKWHRNYSAGFPFRFNENGRAQRQALVDAVGGKEKFLQCVRDYIESPEAFPTVSHAFIKDEVLPASYIEREKIRTIIAQDPLNYFLAMAVQGDGAKRLDPSSFSAVGISPSHGQMSALAAKHLSYEHHTAMDVTAMDSTAAIDAVGVIKKLNKKGYKNHPQRAEIETAVDATYDNLIASWIIDIHTGRARLKKQGLSTGHATTTPSNTQYMRVLMLHAWKEITGRPYAEFYDTVKFSSFSDDNFWSTNLPPNVFSGKMVSDFWLSKGVQVRVEGCSDNLADLSFLSKKFSLDEKHLQEVKDITGAQPKVAIVHDIERLLQKFSDYKKKNTLRYRFEKFAALQLNCAHYPEVHAKVDVYLDEIQKLLLKRRSGKKFLRQHPRMSYPDVMRMMYLPDNKTRRDLIVTTHEPGFVEKLEDWWDTTRTHILAFDSTANTYGRILSQFAGLLEVGGLGIEDPGLWMSGPGELYHDTEFTLEHHLYLLNGCPESFEKLQMLASKTPFSIFMDIPGFWQRRDYYDTSLETANELRVKVTLLMGIYTLVAWLEQALMTVPVVGPLYRFLGTAKILSERVYSKLNSLYYAMFGDSSAVISAMMPKDRYMTLKVIAHRLWCSITPLEFANFNGGIDGAQDWADSIIKLSQDIHQIFLEGDISSLLPVPGTGEANKPGTNTNWAGLDHGDAVMQVLSVFERNATPLITSPPGAGKSTDFILSLKKEFETVIVACPRVILVQNNPVAQTRLYAGCEDNMTRGMINFGTAGYLRRILADLPPSTVICLDEFHEMDEDTLWLLDRYRGQALTITATPAFAGADRFVEVRLSKGRNSRWTVHDEIRKGVPKLTDAWDELMLHHESNERVLVILPTVNDVETCVRHAQQLAPGKRVCKLYRGTNMVMEADWYFATSIVDAGITIPHVGVVIDMGYSLGYSKGKFTKRPSSKNISVQRKGRTGRTCNGTYIRLTDRYDDTNFDFSTPFLCNSWDTASKWDPSFHRGLCRTNGLIEGIPGGYDKMMLEGDWSPALYAMFMYETRLDINKARARYQDLRKFPERKEFQHLAPHIKNQALDDLFVVEDKLRRHKLPQGDGNFYNWNLSQVVQIDFGTDVPSHLVDGWNE</sequence>